<dbReference type="GO" id="GO:0016491">
    <property type="term" value="F:oxidoreductase activity"/>
    <property type="evidence" value="ECO:0007669"/>
    <property type="project" value="TreeGrafter"/>
</dbReference>
<dbReference type="Pfam" id="PF07732">
    <property type="entry name" value="Cu-oxidase_3"/>
    <property type="match status" value="1"/>
</dbReference>
<dbReference type="STRING" id="4795.A0A225V413"/>
<dbReference type="Proteomes" id="UP000198211">
    <property type="component" value="Unassembled WGS sequence"/>
</dbReference>
<reference evidence="4" key="1">
    <citation type="submission" date="2017-03" db="EMBL/GenBank/DDBJ databases">
        <title>Phytopthora megakarya and P. palmivora, two closely related causual agents of cacao black pod achieved similar genome size and gene model numbers by different mechanisms.</title>
        <authorList>
            <person name="Ali S."/>
            <person name="Shao J."/>
            <person name="Larry D.J."/>
            <person name="Kronmiller B."/>
            <person name="Shen D."/>
            <person name="Strem M.D."/>
            <person name="Melnick R.L."/>
            <person name="Guiltinan M.J."/>
            <person name="Tyler B.M."/>
            <person name="Meinhardt L.W."/>
            <person name="Bailey B.A."/>
        </authorList>
    </citation>
    <scope>NUCLEOTIDE SEQUENCE [LARGE SCALE GENOMIC DNA]</scope>
    <source>
        <strain evidence="4">zdho120</strain>
    </source>
</reference>
<dbReference type="AlphaFoldDB" id="A0A225V413"/>
<name>A0A225V413_9STRA</name>
<evidence type="ECO:0000313" key="4">
    <source>
        <dbReference type="Proteomes" id="UP000198211"/>
    </source>
</evidence>
<dbReference type="InterPro" id="IPR011707">
    <property type="entry name" value="Cu-oxidase-like_N"/>
</dbReference>
<evidence type="ECO:0000259" key="2">
    <source>
        <dbReference type="Pfam" id="PF07732"/>
    </source>
</evidence>
<organism evidence="3 4">
    <name type="scientific">Phytophthora megakarya</name>
    <dbReference type="NCBI Taxonomy" id="4795"/>
    <lineage>
        <taxon>Eukaryota</taxon>
        <taxon>Sar</taxon>
        <taxon>Stramenopiles</taxon>
        <taxon>Oomycota</taxon>
        <taxon>Peronosporomycetes</taxon>
        <taxon>Peronosporales</taxon>
        <taxon>Peronosporaceae</taxon>
        <taxon>Phytophthora</taxon>
    </lineage>
</organism>
<dbReference type="PANTHER" id="PTHR11709">
    <property type="entry name" value="MULTI-COPPER OXIDASE"/>
    <property type="match status" value="1"/>
</dbReference>
<dbReference type="SUPFAM" id="SSF49503">
    <property type="entry name" value="Cupredoxins"/>
    <property type="match status" value="1"/>
</dbReference>
<evidence type="ECO:0000256" key="1">
    <source>
        <dbReference type="ARBA" id="ARBA00010609"/>
    </source>
</evidence>
<feature type="domain" description="Plastocyanin-like" evidence="2">
    <location>
        <begin position="17"/>
        <end position="97"/>
    </location>
</feature>
<dbReference type="GO" id="GO:0005507">
    <property type="term" value="F:copper ion binding"/>
    <property type="evidence" value="ECO:0007669"/>
    <property type="project" value="InterPro"/>
</dbReference>
<dbReference type="PANTHER" id="PTHR11709:SF511">
    <property type="entry name" value="LACCASE"/>
    <property type="match status" value="1"/>
</dbReference>
<protein>
    <recommendedName>
        <fullName evidence="2">Plastocyanin-like domain-containing protein</fullName>
    </recommendedName>
</protein>
<comment type="similarity">
    <text evidence="1">Belongs to the multicopper oxidase family.</text>
</comment>
<dbReference type="InterPro" id="IPR008972">
    <property type="entry name" value="Cupredoxin"/>
</dbReference>
<dbReference type="OrthoDB" id="2121828at2759"/>
<proteinExistence type="inferred from homology"/>
<comment type="caution">
    <text evidence="3">The sequence shown here is derived from an EMBL/GenBank/DDBJ whole genome shotgun (WGS) entry which is preliminary data.</text>
</comment>
<feature type="non-terminal residue" evidence="3">
    <location>
        <position position="1"/>
    </location>
</feature>
<sequence>ILTYHWSIQSAFDGVLLQTLGINDKPSNEALIEVEFGQEIEIHVTDELSESTCLHWHGMKQLGTQEIDGLSGFSQCAIGPNSSATYHNKPDKTGTFW</sequence>
<dbReference type="Gene3D" id="2.60.40.420">
    <property type="entry name" value="Cupredoxins - blue copper proteins"/>
    <property type="match status" value="1"/>
</dbReference>
<dbReference type="InterPro" id="IPR045087">
    <property type="entry name" value="Cu-oxidase_fam"/>
</dbReference>
<keyword evidence="4" id="KW-1185">Reference proteome</keyword>
<dbReference type="EMBL" id="NBNE01008149">
    <property type="protein sequence ID" value="OWY99813.1"/>
    <property type="molecule type" value="Genomic_DNA"/>
</dbReference>
<evidence type="ECO:0000313" key="3">
    <source>
        <dbReference type="EMBL" id="OWY99813.1"/>
    </source>
</evidence>
<accession>A0A225V413</accession>
<gene>
    <name evidence="3" type="ORF">PHMEG_00029125</name>
</gene>